<feature type="transmembrane region" description="Helical" evidence="8">
    <location>
        <begin position="59"/>
        <end position="80"/>
    </location>
</feature>
<keyword evidence="11" id="KW-1185">Reference proteome</keyword>
<gene>
    <name evidence="10" type="primary">cadA</name>
    <name evidence="10" type="ordered locus">wcw_0743</name>
</gene>
<dbReference type="InterPro" id="IPR023214">
    <property type="entry name" value="HAD_sf"/>
</dbReference>
<dbReference type="Gene3D" id="3.40.50.1000">
    <property type="entry name" value="HAD superfamily/HAD-like"/>
    <property type="match status" value="1"/>
</dbReference>
<evidence type="ECO:0000256" key="5">
    <source>
        <dbReference type="ARBA" id="ARBA00023136"/>
    </source>
</evidence>
<keyword evidence="8" id="KW-1003">Cell membrane</keyword>
<dbReference type="Proteomes" id="UP000001505">
    <property type="component" value="Chromosome"/>
</dbReference>
<feature type="transmembrane region" description="Helical" evidence="8">
    <location>
        <begin position="7"/>
        <end position="30"/>
    </location>
</feature>
<dbReference type="HOGENOM" id="CLU_001771_6_3_0"/>
<keyword evidence="8" id="KW-0067">ATP-binding</keyword>
<dbReference type="OrthoDB" id="9813266at2"/>
<dbReference type="GO" id="GO:0015086">
    <property type="term" value="F:cadmium ion transmembrane transporter activity"/>
    <property type="evidence" value="ECO:0007669"/>
    <property type="project" value="TreeGrafter"/>
</dbReference>
<dbReference type="Pfam" id="PF00702">
    <property type="entry name" value="Hydrolase"/>
    <property type="match status" value="1"/>
</dbReference>
<evidence type="ECO:0000256" key="3">
    <source>
        <dbReference type="ARBA" id="ARBA00022692"/>
    </source>
</evidence>
<dbReference type="InterPro" id="IPR027256">
    <property type="entry name" value="P-typ_ATPase_IB"/>
</dbReference>
<keyword evidence="8" id="KW-0547">Nucleotide-binding</keyword>
<comment type="catalytic activity">
    <reaction evidence="7">
        <text>Zn(2+)(in) + ATP + H2O = Zn(2+)(out) + ADP + phosphate + H(+)</text>
        <dbReference type="Rhea" id="RHEA:20621"/>
        <dbReference type="ChEBI" id="CHEBI:15377"/>
        <dbReference type="ChEBI" id="CHEBI:15378"/>
        <dbReference type="ChEBI" id="CHEBI:29105"/>
        <dbReference type="ChEBI" id="CHEBI:30616"/>
        <dbReference type="ChEBI" id="CHEBI:43474"/>
        <dbReference type="ChEBI" id="CHEBI:456216"/>
        <dbReference type="EC" id="7.2.2.12"/>
    </reaction>
</comment>
<evidence type="ECO:0000256" key="7">
    <source>
        <dbReference type="ARBA" id="ARBA00047308"/>
    </source>
</evidence>
<keyword evidence="5 8" id="KW-0472">Membrane</keyword>
<evidence type="ECO:0000313" key="10">
    <source>
        <dbReference type="EMBL" id="ADI38110.1"/>
    </source>
</evidence>
<evidence type="ECO:0000259" key="9">
    <source>
        <dbReference type="Pfam" id="PF00122"/>
    </source>
</evidence>
<dbReference type="Gene3D" id="2.70.150.10">
    <property type="entry name" value="Calcium-transporting ATPase, cytoplasmic transduction domain A"/>
    <property type="match status" value="1"/>
</dbReference>
<keyword evidence="4 8" id="KW-1133">Transmembrane helix</keyword>
<dbReference type="GO" id="GO:0016463">
    <property type="term" value="F:P-type zinc transporter activity"/>
    <property type="evidence" value="ECO:0007669"/>
    <property type="project" value="UniProtKB-EC"/>
</dbReference>
<protein>
    <recommendedName>
        <fullName evidence="6">P-type Zn(2+) transporter</fullName>
        <ecNumber evidence="6">7.2.2.12</ecNumber>
    </recommendedName>
</protein>
<dbReference type="InterPro" id="IPR008250">
    <property type="entry name" value="ATPase_P-typ_transduc_dom_A_sf"/>
</dbReference>
<sequence>MLADPKLRWLIFSAFLVAIFEILSLIGIRLEPSEGAFVFGVIILGIGYQVIWDGLKALFTLKFSSINLLMLVAVIGAFYIGEYEEAAVVIVLFSLAERLEYVGISKSKSSLDALVDGMPKYVKIRGLDEPIDVLQVSVGDIIVVNPYSLIPLDGEVVGGVSFVDESTMTGEPIPVDKRAGDKVFAGTMNKKGGLEIRVSKTTGYRAVDKIREMTFNAIKHKSQTQQFIEQFSSYYTPAILLLALIIAFLPPLFGLRGFEESFKQSLALLVISCPCALVISTPIAIYSAIGNATSAGVLIKGGRYLEAMGQLKAIAFDKTRTLTYGKPVVTDVIPFNGCSREDLLSCAAGVELFSEHPLAQSIVDAAKKEGLTPHKVEEFESVVGKGAKAECLVCPDRHHCVGKLDFILEEHHVPEEVRSELSRLQNEGKTVIIVSSDRQVEGVIAIEDEVRSEAAGVVKALLNFDIKSVMLTGDNELVAKAVSKVVKIKQLKSELLPQDKAREVAALVKKHQIVGMVGDGVNDAPALASATVGISMTSLGSDSAIEAANIVILNDHLKMIPYLVRLGREALGLIRFNTTFALVLKFLFVALAIFGMSNLALAIFADVGVTLIVILNSLRLLSFK</sequence>
<keyword evidence="10" id="KW-0378">Hydrolase</keyword>
<dbReference type="KEGG" id="wch:wcw_0743"/>
<dbReference type="Pfam" id="PF00122">
    <property type="entry name" value="E1-E2_ATPase"/>
    <property type="match status" value="1"/>
</dbReference>
<dbReference type="PANTHER" id="PTHR48085">
    <property type="entry name" value="CADMIUM/ZINC-TRANSPORTING ATPASE HMA2-RELATED"/>
    <property type="match status" value="1"/>
</dbReference>
<feature type="transmembrane region" description="Helical" evidence="8">
    <location>
        <begin position="36"/>
        <end position="52"/>
    </location>
</feature>
<reference evidence="10 11" key="1">
    <citation type="journal article" date="2010" name="PLoS ONE">
        <title>The Waddlia genome: a window into chlamydial biology.</title>
        <authorList>
            <person name="Bertelli C."/>
            <person name="Collyn F."/>
            <person name="Croxatto A."/>
            <person name="Ruckert C."/>
            <person name="Polkinghorne A."/>
            <person name="Kebbi-Beghdadi C."/>
            <person name="Goesmann A."/>
            <person name="Vaughan L."/>
            <person name="Greub G."/>
        </authorList>
    </citation>
    <scope>NUCLEOTIDE SEQUENCE [LARGE SCALE GENOMIC DNA]</scope>
    <source>
        <strain evidence="11">ATCC VR-1470 / WSU 86-1044</strain>
    </source>
</reference>
<dbReference type="InterPro" id="IPR023299">
    <property type="entry name" value="ATPase_P-typ_cyto_dom_N"/>
</dbReference>
<dbReference type="GO" id="GO:0016887">
    <property type="term" value="F:ATP hydrolysis activity"/>
    <property type="evidence" value="ECO:0007669"/>
    <property type="project" value="InterPro"/>
</dbReference>
<evidence type="ECO:0000256" key="2">
    <source>
        <dbReference type="ARBA" id="ARBA00006024"/>
    </source>
</evidence>
<dbReference type="NCBIfam" id="TIGR01494">
    <property type="entry name" value="ATPase_P-type"/>
    <property type="match status" value="1"/>
</dbReference>
<dbReference type="NCBIfam" id="TIGR01525">
    <property type="entry name" value="ATPase-IB_hvy"/>
    <property type="match status" value="1"/>
</dbReference>
<dbReference type="SUPFAM" id="SSF81653">
    <property type="entry name" value="Calcium ATPase, transduction domain A"/>
    <property type="match status" value="1"/>
</dbReference>
<dbReference type="SUPFAM" id="SSF81665">
    <property type="entry name" value="Calcium ATPase, transmembrane domain M"/>
    <property type="match status" value="1"/>
</dbReference>
<comment type="similarity">
    <text evidence="2 8">Belongs to the cation transport ATPase (P-type) (TC 3.A.3) family. Type IB subfamily.</text>
</comment>
<dbReference type="EC" id="7.2.2.12" evidence="6"/>
<dbReference type="RefSeq" id="WP_013181829.1">
    <property type="nucleotide sequence ID" value="NC_014225.1"/>
</dbReference>
<evidence type="ECO:0000256" key="1">
    <source>
        <dbReference type="ARBA" id="ARBA00004370"/>
    </source>
</evidence>
<organism evidence="10 11">
    <name type="scientific">Waddlia chondrophila (strain ATCC VR-1470 / WSU 86-1044)</name>
    <dbReference type="NCBI Taxonomy" id="716544"/>
    <lineage>
        <taxon>Bacteria</taxon>
        <taxon>Pseudomonadati</taxon>
        <taxon>Chlamydiota</taxon>
        <taxon>Chlamydiia</taxon>
        <taxon>Parachlamydiales</taxon>
        <taxon>Waddliaceae</taxon>
        <taxon>Waddlia</taxon>
    </lineage>
</organism>
<feature type="transmembrane region" description="Helical" evidence="8">
    <location>
        <begin position="234"/>
        <end position="253"/>
    </location>
</feature>
<evidence type="ECO:0000313" key="11">
    <source>
        <dbReference type="Proteomes" id="UP000001505"/>
    </source>
</evidence>
<dbReference type="EMBL" id="CP001928">
    <property type="protein sequence ID" value="ADI38110.1"/>
    <property type="molecule type" value="Genomic_DNA"/>
</dbReference>
<dbReference type="PANTHER" id="PTHR48085:SF5">
    <property type="entry name" value="CADMIUM_ZINC-TRANSPORTING ATPASE HMA4-RELATED"/>
    <property type="match status" value="1"/>
</dbReference>
<dbReference type="eggNOG" id="COG2217">
    <property type="taxonomic scope" value="Bacteria"/>
</dbReference>
<feature type="transmembrane region" description="Helical" evidence="8">
    <location>
        <begin position="600"/>
        <end position="621"/>
    </location>
</feature>
<dbReference type="InterPro" id="IPR059000">
    <property type="entry name" value="ATPase_P-type_domA"/>
</dbReference>
<dbReference type="STRING" id="716544.wcw_0743"/>
<dbReference type="GO" id="GO:0046872">
    <property type="term" value="F:metal ion binding"/>
    <property type="evidence" value="ECO:0007669"/>
    <property type="project" value="UniProtKB-KW"/>
</dbReference>
<evidence type="ECO:0000256" key="8">
    <source>
        <dbReference type="RuleBase" id="RU362081"/>
    </source>
</evidence>
<dbReference type="PRINTS" id="PR00119">
    <property type="entry name" value="CATATPASE"/>
</dbReference>
<dbReference type="InterPro" id="IPR036412">
    <property type="entry name" value="HAD-like_sf"/>
</dbReference>
<feature type="domain" description="P-type ATPase A" evidence="9">
    <location>
        <begin position="130"/>
        <end position="213"/>
    </location>
</feature>
<name>D6YVE9_WADCW</name>
<accession>D6YVE9</accession>
<comment type="subcellular location">
    <subcellularLocation>
        <location evidence="8">Cell membrane</location>
    </subcellularLocation>
    <subcellularLocation>
        <location evidence="1">Membrane</location>
    </subcellularLocation>
</comment>
<dbReference type="AlphaFoldDB" id="D6YVE9"/>
<keyword evidence="3 8" id="KW-0812">Transmembrane</keyword>
<feature type="transmembrane region" description="Helical" evidence="8">
    <location>
        <begin position="573"/>
        <end position="594"/>
    </location>
</feature>
<dbReference type="InterPro" id="IPR023298">
    <property type="entry name" value="ATPase_P-typ_TM_dom_sf"/>
</dbReference>
<dbReference type="InterPro" id="IPR001757">
    <property type="entry name" value="P_typ_ATPase"/>
</dbReference>
<feature type="transmembrane region" description="Helical" evidence="8">
    <location>
        <begin position="265"/>
        <end position="289"/>
    </location>
</feature>
<proteinExistence type="inferred from homology"/>
<dbReference type="SUPFAM" id="SSF56784">
    <property type="entry name" value="HAD-like"/>
    <property type="match status" value="1"/>
</dbReference>
<dbReference type="InterPro" id="IPR051014">
    <property type="entry name" value="Cation_Transport_ATPase_IB"/>
</dbReference>
<evidence type="ECO:0000256" key="6">
    <source>
        <dbReference type="ARBA" id="ARBA00039097"/>
    </source>
</evidence>
<dbReference type="GO" id="GO:0005524">
    <property type="term" value="F:ATP binding"/>
    <property type="evidence" value="ECO:0007669"/>
    <property type="project" value="UniProtKB-UniRule"/>
</dbReference>
<keyword evidence="8" id="KW-0479">Metal-binding</keyword>
<dbReference type="Gene3D" id="3.40.1110.10">
    <property type="entry name" value="Calcium-transporting ATPase, cytoplasmic domain N"/>
    <property type="match status" value="1"/>
</dbReference>
<evidence type="ECO:0000256" key="4">
    <source>
        <dbReference type="ARBA" id="ARBA00022989"/>
    </source>
</evidence>
<dbReference type="GO" id="GO:0005886">
    <property type="term" value="C:plasma membrane"/>
    <property type="evidence" value="ECO:0007669"/>
    <property type="project" value="UniProtKB-SubCell"/>
</dbReference>